<reference evidence="3" key="1">
    <citation type="journal article" date="2014" name="Int. J. Syst. Evol. Microbiol.">
        <title>Complete genome of a new Firmicutes species belonging to the dominant human colonic microbiota ('Ruminococcus bicirculans') reveals two chromosomes and a selective capacity to utilize plant glucans.</title>
        <authorList>
            <consortium name="NISC Comparative Sequencing Program"/>
            <person name="Wegmann U."/>
            <person name="Louis P."/>
            <person name="Goesmann A."/>
            <person name="Henrissat B."/>
            <person name="Duncan S.H."/>
            <person name="Flint H.J."/>
        </authorList>
    </citation>
    <scope>NUCLEOTIDE SEQUENCE</scope>
    <source>
        <strain evidence="3">CGMCC 1.12707</strain>
    </source>
</reference>
<evidence type="ECO:0000313" key="5">
    <source>
        <dbReference type="Proteomes" id="UP000184120"/>
    </source>
</evidence>
<proteinExistence type="predicted"/>
<accession>A0A1M6UAD7</accession>
<dbReference type="OrthoDB" id="9805760at2"/>
<evidence type="ECO:0000313" key="4">
    <source>
        <dbReference type="EMBL" id="SHK66129.1"/>
    </source>
</evidence>
<feature type="chain" id="PRO_5011980054" evidence="2">
    <location>
        <begin position="20"/>
        <end position="350"/>
    </location>
</feature>
<evidence type="ECO:0000313" key="3">
    <source>
        <dbReference type="EMBL" id="GGE99388.1"/>
    </source>
</evidence>
<dbReference type="Proteomes" id="UP000184120">
    <property type="component" value="Unassembled WGS sequence"/>
</dbReference>
<name>A0A1M6UAD7_9FLAO</name>
<keyword evidence="1 2" id="KW-0732">Signal</keyword>
<dbReference type="EMBL" id="FRBH01000002">
    <property type="protein sequence ID" value="SHK66129.1"/>
    <property type="molecule type" value="Genomic_DNA"/>
</dbReference>
<evidence type="ECO:0000313" key="6">
    <source>
        <dbReference type="Proteomes" id="UP000650994"/>
    </source>
</evidence>
<reference evidence="6" key="4">
    <citation type="journal article" date="2019" name="Int. J. Syst. Evol. Microbiol.">
        <title>The Global Catalogue of Microorganisms (GCM) 10K type strain sequencing project: providing services to taxonomists for standard genome sequencing and annotation.</title>
        <authorList>
            <consortium name="The Broad Institute Genomics Platform"/>
            <consortium name="The Broad Institute Genome Sequencing Center for Infectious Disease"/>
            <person name="Wu L."/>
            <person name="Ma J."/>
        </authorList>
    </citation>
    <scope>NUCLEOTIDE SEQUENCE [LARGE SCALE GENOMIC DNA]</scope>
    <source>
        <strain evidence="6">CGMCC 1.12707</strain>
    </source>
</reference>
<reference evidence="5" key="3">
    <citation type="submission" date="2016-11" db="EMBL/GenBank/DDBJ databases">
        <authorList>
            <person name="Varghese N."/>
            <person name="Submissions S."/>
        </authorList>
    </citation>
    <scope>NUCLEOTIDE SEQUENCE [LARGE SCALE GENOMIC DNA]</scope>
    <source>
        <strain evidence="5">DSM 27989</strain>
    </source>
</reference>
<dbReference type="AlphaFoldDB" id="A0A1M6UAD7"/>
<sequence length="350" mass="38615">MYKKTLLLVALFSVVILNAQEKQTAGNTVGDTGLVTFTYQGNNVTYKTVRAADGNEWLQQNLGSSQVATSIGDELSFGDYFQYGRWDDGHQLKDSETTDVYPTPNNPLGLGNGSPLFYVGGGTPWSANYEGWFANPMQNDDWSAKSLSEVTEHNGMDPCKAIGNDWEMPSEMDWDNVMQKELIFPKPDNVTRGIDRGFKSNLKIAGAGSRKDLGWSFVGARAYIWTKTASKNPNFYRYVYLGAATSSTTGFGGDAKSFGYSVRCVNKTATLNTNDLIKDTQKVEAALNQNELKIVSSVKIKQVKVFNLNGQIVLTSNQNLINISHLKPAVYLVSVETVNGKETNMKIMKK</sequence>
<dbReference type="NCBIfam" id="TIGR04183">
    <property type="entry name" value="Por_Secre_tail"/>
    <property type="match status" value="1"/>
</dbReference>
<evidence type="ECO:0000256" key="1">
    <source>
        <dbReference type="ARBA" id="ARBA00022729"/>
    </source>
</evidence>
<feature type="signal peptide" evidence="2">
    <location>
        <begin position="1"/>
        <end position="19"/>
    </location>
</feature>
<gene>
    <name evidence="3" type="ORF">GCM10010984_16220</name>
    <name evidence="4" type="ORF">SAMN05443634_102282</name>
</gene>
<evidence type="ECO:0000256" key="2">
    <source>
        <dbReference type="SAM" id="SignalP"/>
    </source>
</evidence>
<dbReference type="InterPro" id="IPR026444">
    <property type="entry name" value="Secre_tail"/>
</dbReference>
<protein>
    <submittedName>
        <fullName evidence="4">Por secretion system C-terminal sorting domain-containing protein</fullName>
    </submittedName>
</protein>
<reference evidence="4" key="2">
    <citation type="submission" date="2016-11" db="EMBL/GenBank/DDBJ databases">
        <authorList>
            <person name="Jaros S."/>
            <person name="Januszkiewicz K."/>
            <person name="Wedrychowicz H."/>
        </authorList>
    </citation>
    <scope>NUCLEOTIDE SEQUENCE [LARGE SCALE GENOMIC DNA]</scope>
    <source>
        <strain evidence="4">DSM 27989</strain>
    </source>
</reference>
<reference evidence="3" key="5">
    <citation type="submission" date="2024-05" db="EMBL/GenBank/DDBJ databases">
        <authorList>
            <person name="Sun Q."/>
            <person name="Zhou Y."/>
        </authorList>
    </citation>
    <scope>NUCLEOTIDE SEQUENCE</scope>
    <source>
        <strain evidence="3">CGMCC 1.12707</strain>
    </source>
</reference>
<keyword evidence="6" id="KW-1185">Reference proteome</keyword>
<dbReference type="Proteomes" id="UP000650994">
    <property type="component" value="Unassembled WGS sequence"/>
</dbReference>
<dbReference type="EMBL" id="BMFL01000010">
    <property type="protein sequence ID" value="GGE99388.1"/>
    <property type="molecule type" value="Genomic_DNA"/>
</dbReference>
<dbReference type="RefSeq" id="WP_072929732.1">
    <property type="nucleotide sequence ID" value="NZ_BMFL01000010.1"/>
</dbReference>
<organism evidence="4 5">
    <name type="scientific">Chishuiella changwenlii</name>
    <dbReference type="NCBI Taxonomy" id="1434701"/>
    <lineage>
        <taxon>Bacteria</taxon>
        <taxon>Pseudomonadati</taxon>
        <taxon>Bacteroidota</taxon>
        <taxon>Flavobacteriia</taxon>
        <taxon>Flavobacteriales</taxon>
        <taxon>Weeksellaceae</taxon>
        <taxon>Chishuiella</taxon>
    </lineage>
</organism>